<reference evidence="2" key="1">
    <citation type="journal article" date="2023" name="Science">
        <title>Genome structures resolve the early diversification of teleost fishes.</title>
        <authorList>
            <person name="Parey E."/>
            <person name="Louis A."/>
            <person name="Montfort J."/>
            <person name="Bouchez O."/>
            <person name="Roques C."/>
            <person name="Iampietro C."/>
            <person name="Lluch J."/>
            <person name="Castinel A."/>
            <person name="Donnadieu C."/>
            <person name="Desvignes T."/>
            <person name="Floi Bucao C."/>
            <person name="Jouanno E."/>
            <person name="Wen M."/>
            <person name="Mejri S."/>
            <person name="Dirks R."/>
            <person name="Jansen H."/>
            <person name="Henkel C."/>
            <person name="Chen W.J."/>
            <person name="Zahm M."/>
            <person name="Cabau C."/>
            <person name="Klopp C."/>
            <person name="Thompson A.W."/>
            <person name="Robinson-Rechavi M."/>
            <person name="Braasch I."/>
            <person name="Lecointre G."/>
            <person name="Bobe J."/>
            <person name="Postlethwait J.H."/>
            <person name="Berthelot C."/>
            <person name="Roest Crollius H."/>
            <person name="Guiguen Y."/>
        </authorList>
    </citation>
    <scope>NUCLEOTIDE SEQUENCE</scope>
    <source>
        <tissue evidence="2">Blood</tissue>
    </source>
</reference>
<feature type="region of interest" description="Disordered" evidence="1">
    <location>
        <begin position="96"/>
        <end position="116"/>
    </location>
</feature>
<evidence type="ECO:0000313" key="2">
    <source>
        <dbReference type="EMBL" id="KAJ8367861.1"/>
    </source>
</evidence>
<keyword evidence="3" id="KW-1185">Reference proteome</keyword>
<sequence>METMGRSPALAGSADGDPRNASAPQKHSLSAMSLTRGTSGLPTPSASPAPWIPTWRGLRLNQTCLGRLSYCPEVLLRQARNCEGGTVGVVPRFQSSAREEGRRGPLNNGAVWSPPS</sequence>
<evidence type="ECO:0000256" key="1">
    <source>
        <dbReference type="SAM" id="MobiDB-lite"/>
    </source>
</evidence>
<dbReference type="Proteomes" id="UP001152622">
    <property type="component" value="Chromosome 3"/>
</dbReference>
<feature type="compositionally biased region" description="Polar residues" evidence="1">
    <location>
        <begin position="22"/>
        <end position="44"/>
    </location>
</feature>
<dbReference type="AlphaFoldDB" id="A0A9Q1J5A4"/>
<feature type="region of interest" description="Disordered" evidence="1">
    <location>
        <begin position="1"/>
        <end position="51"/>
    </location>
</feature>
<name>A0A9Q1J5A4_SYNKA</name>
<evidence type="ECO:0000313" key="3">
    <source>
        <dbReference type="Proteomes" id="UP001152622"/>
    </source>
</evidence>
<accession>A0A9Q1J5A4</accession>
<organism evidence="2 3">
    <name type="scientific">Synaphobranchus kaupii</name>
    <name type="common">Kaup's arrowtooth eel</name>
    <dbReference type="NCBI Taxonomy" id="118154"/>
    <lineage>
        <taxon>Eukaryota</taxon>
        <taxon>Metazoa</taxon>
        <taxon>Chordata</taxon>
        <taxon>Craniata</taxon>
        <taxon>Vertebrata</taxon>
        <taxon>Euteleostomi</taxon>
        <taxon>Actinopterygii</taxon>
        <taxon>Neopterygii</taxon>
        <taxon>Teleostei</taxon>
        <taxon>Anguilliformes</taxon>
        <taxon>Synaphobranchidae</taxon>
        <taxon>Synaphobranchus</taxon>
    </lineage>
</organism>
<proteinExistence type="predicted"/>
<dbReference type="EMBL" id="JAINUF010000003">
    <property type="protein sequence ID" value="KAJ8367861.1"/>
    <property type="molecule type" value="Genomic_DNA"/>
</dbReference>
<protein>
    <submittedName>
        <fullName evidence="2">Uncharacterized protein</fullName>
    </submittedName>
</protein>
<comment type="caution">
    <text evidence="2">The sequence shown here is derived from an EMBL/GenBank/DDBJ whole genome shotgun (WGS) entry which is preliminary data.</text>
</comment>
<gene>
    <name evidence="2" type="ORF">SKAU_G00078890</name>
</gene>